<organism evidence="2 3">
    <name type="scientific">Beta vulgaris subsp. vulgaris</name>
    <name type="common">Beet</name>
    <dbReference type="NCBI Taxonomy" id="3555"/>
    <lineage>
        <taxon>Eukaryota</taxon>
        <taxon>Viridiplantae</taxon>
        <taxon>Streptophyta</taxon>
        <taxon>Embryophyta</taxon>
        <taxon>Tracheophyta</taxon>
        <taxon>Spermatophyta</taxon>
        <taxon>Magnoliopsida</taxon>
        <taxon>eudicotyledons</taxon>
        <taxon>Gunneridae</taxon>
        <taxon>Pentapetalae</taxon>
        <taxon>Caryophyllales</taxon>
        <taxon>Chenopodiaceae</taxon>
        <taxon>Betoideae</taxon>
        <taxon>Beta</taxon>
    </lineage>
</organism>
<feature type="region of interest" description="Disordered" evidence="1">
    <location>
        <begin position="67"/>
        <end position="101"/>
    </location>
</feature>
<keyword evidence="3" id="KW-1185">Reference proteome</keyword>
<reference evidence="2 3" key="1">
    <citation type="journal article" date="2014" name="Nature">
        <title>The genome of the recently domesticated crop plant sugar beet (Beta vulgaris).</title>
        <authorList>
            <person name="Dohm J.C."/>
            <person name="Minoche A.E."/>
            <person name="Holtgrawe D."/>
            <person name="Capella-Gutierrez S."/>
            <person name="Zakrzewski F."/>
            <person name="Tafer H."/>
            <person name="Rupp O."/>
            <person name="Sorensen T.R."/>
            <person name="Stracke R."/>
            <person name="Reinhardt R."/>
            <person name="Goesmann A."/>
            <person name="Kraft T."/>
            <person name="Schulz B."/>
            <person name="Stadler P.F."/>
            <person name="Schmidt T."/>
            <person name="Gabaldon T."/>
            <person name="Lehrach H."/>
            <person name="Weisshaar B."/>
            <person name="Himmelbauer H."/>
        </authorList>
    </citation>
    <scope>NUCLEOTIDE SEQUENCE [LARGE SCALE GENOMIC DNA]</scope>
    <source>
        <tissue evidence="2">Taproot</tissue>
    </source>
</reference>
<accession>A0A0J8BAN9</accession>
<dbReference type="EMBL" id="KQ090275">
    <property type="protein sequence ID" value="KMS97991.1"/>
    <property type="molecule type" value="Genomic_DNA"/>
</dbReference>
<evidence type="ECO:0000313" key="2">
    <source>
        <dbReference type="EMBL" id="KMS97991.1"/>
    </source>
</evidence>
<proteinExistence type="predicted"/>
<dbReference type="AlphaFoldDB" id="A0A0J8BAN9"/>
<dbReference type="Gramene" id="KMS97991">
    <property type="protein sequence ID" value="KMS97991"/>
    <property type="gene ID" value="BVRB_4g096730"/>
</dbReference>
<name>A0A0J8BAN9_BETVV</name>
<evidence type="ECO:0000256" key="1">
    <source>
        <dbReference type="SAM" id="MobiDB-lite"/>
    </source>
</evidence>
<dbReference type="KEGG" id="bvg:104907711"/>
<feature type="compositionally biased region" description="Basic and acidic residues" evidence="1">
    <location>
        <begin position="88"/>
        <end position="101"/>
    </location>
</feature>
<sequence>MDSCRPVVVYDKTSYYGNEQARINQHGVSEFSSVYKHEVVGAGAPNHNQHNHHEHHGIIGKITGMFHKKKKNRGGRCHDGSSSSSDSESDHESCEPRKRCG</sequence>
<gene>
    <name evidence="2" type="ORF">BVRB_4g096730</name>
</gene>
<protein>
    <submittedName>
        <fullName evidence="2">Uncharacterized protein</fullName>
    </submittedName>
</protein>
<evidence type="ECO:0000313" key="3">
    <source>
        <dbReference type="Proteomes" id="UP000035740"/>
    </source>
</evidence>
<dbReference type="OrthoDB" id="10421763at2759"/>
<dbReference type="Proteomes" id="UP000035740">
    <property type="component" value="Unassembled WGS sequence"/>
</dbReference>